<dbReference type="CDD" id="cd02570">
    <property type="entry name" value="PseudoU_synth_EcTruA"/>
    <property type="match status" value="1"/>
</dbReference>
<evidence type="ECO:0000259" key="8">
    <source>
        <dbReference type="Pfam" id="PF01416"/>
    </source>
</evidence>
<evidence type="ECO:0000256" key="3">
    <source>
        <dbReference type="ARBA" id="ARBA00023235"/>
    </source>
</evidence>
<comment type="function">
    <text evidence="4">Formation of pseudouridine at positions 38, 39 and 40 in the anticodon stem and loop of transfer RNAs.</text>
</comment>
<evidence type="ECO:0000313" key="9">
    <source>
        <dbReference type="EMBL" id="TCS86129.1"/>
    </source>
</evidence>
<protein>
    <recommendedName>
        <fullName evidence="4">tRNA pseudouridine synthase A</fullName>
        <ecNumber evidence="4">5.4.99.12</ecNumber>
    </recommendedName>
    <alternativeName>
        <fullName evidence="4">tRNA pseudouridine(38-40) synthase</fullName>
    </alternativeName>
    <alternativeName>
        <fullName evidence="4">tRNA pseudouridylate synthase I</fullName>
    </alternativeName>
    <alternativeName>
        <fullName evidence="4">tRNA-uridine isomerase I</fullName>
    </alternativeName>
</protein>
<dbReference type="PIRSF" id="PIRSF001430">
    <property type="entry name" value="tRNA_psdUrid_synth"/>
    <property type="match status" value="1"/>
</dbReference>
<evidence type="ECO:0000256" key="2">
    <source>
        <dbReference type="ARBA" id="ARBA00022694"/>
    </source>
</evidence>
<dbReference type="NCBIfam" id="TIGR00071">
    <property type="entry name" value="hisT_truA"/>
    <property type="match status" value="1"/>
</dbReference>
<feature type="domain" description="Pseudouridine synthase I TruA alpha/beta" evidence="8">
    <location>
        <begin position="144"/>
        <end position="244"/>
    </location>
</feature>
<dbReference type="Pfam" id="PF01416">
    <property type="entry name" value="PseudoU_synth_1"/>
    <property type="match status" value="2"/>
</dbReference>
<dbReference type="PANTHER" id="PTHR11142">
    <property type="entry name" value="PSEUDOURIDYLATE SYNTHASE"/>
    <property type="match status" value="1"/>
</dbReference>
<keyword evidence="10" id="KW-1185">Reference proteome</keyword>
<comment type="subunit">
    <text evidence="4">Homodimer.</text>
</comment>
<evidence type="ECO:0000256" key="5">
    <source>
        <dbReference type="PIRSR" id="PIRSR001430-1"/>
    </source>
</evidence>
<dbReference type="GO" id="GO:0003723">
    <property type="term" value="F:RNA binding"/>
    <property type="evidence" value="ECO:0007669"/>
    <property type="project" value="InterPro"/>
</dbReference>
<dbReference type="HAMAP" id="MF_00171">
    <property type="entry name" value="TruA"/>
    <property type="match status" value="1"/>
</dbReference>
<evidence type="ECO:0000256" key="4">
    <source>
        <dbReference type="HAMAP-Rule" id="MF_00171"/>
    </source>
</evidence>
<feature type="active site" description="Nucleophile" evidence="4 5">
    <location>
        <position position="52"/>
    </location>
</feature>
<keyword evidence="2 4" id="KW-0819">tRNA processing</keyword>
<dbReference type="FunFam" id="3.30.70.580:FF:000001">
    <property type="entry name" value="tRNA pseudouridine synthase A"/>
    <property type="match status" value="1"/>
</dbReference>
<dbReference type="RefSeq" id="WP_132029565.1">
    <property type="nucleotide sequence ID" value="NZ_CP068564.1"/>
</dbReference>
<name>A0A4V2UTH7_9FIRM</name>
<evidence type="ECO:0000256" key="6">
    <source>
        <dbReference type="PIRSR" id="PIRSR001430-2"/>
    </source>
</evidence>
<gene>
    <name evidence="4" type="primary">truA</name>
    <name evidence="9" type="ORF">EDD65_1169</name>
</gene>
<dbReference type="GO" id="GO:0160147">
    <property type="term" value="F:tRNA pseudouridine(38-40) synthase activity"/>
    <property type="evidence" value="ECO:0007669"/>
    <property type="project" value="UniProtKB-EC"/>
</dbReference>
<sequence>MPNIKLTIQYEGTNYIGWQKQLKGDSIQGEIERAIKCITGEEVNLIASGRTDSGVHALGQVANFLTNSFIPPDKFKYALNTKLPEDISIIESEEVPCDFHARYDAIGKKYMYLIYNNPIRNPIYRRFVYHVPYPLNYKNMKEGAKYVIGTHDFSAFMASNSNVRSTVRTISNAYLSKKNELILFKIEGNGFLYNMVRIIVGTLIEIGQGKLKPCDISHIIESKNRNLAGPTAPPQGLFLERVYY</sequence>
<accession>A0A4V2UTH7</accession>
<dbReference type="Gene3D" id="3.30.70.660">
    <property type="entry name" value="Pseudouridine synthase I, catalytic domain, C-terminal subdomain"/>
    <property type="match status" value="1"/>
</dbReference>
<dbReference type="AlphaFoldDB" id="A0A4V2UTH7"/>
<comment type="caution">
    <text evidence="9">The sequence shown here is derived from an EMBL/GenBank/DDBJ whole genome shotgun (WGS) entry which is preliminary data.</text>
</comment>
<dbReference type="EC" id="5.4.99.12" evidence="4"/>
<dbReference type="Proteomes" id="UP000294567">
    <property type="component" value="Unassembled WGS sequence"/>
</dbReference>
<evidence type="ECO:0000256" key="1">
    <source>
        <dbReference type="ARBA" id="ARBA00009375"/>
    </source>
</evidence>
<evidence type="ECO:0000313" key="10">
    <source>
        <dbReference type="Proteomes" id="UP000294567"/>
    </source>
</evidence>
<reference evidence="9 10" key="1">
    <citation type="submission" date="2019-03" db="EMBL/GenBank/DDBJ databases">
        <title>Genomic Encyclopedia of Type Strains, Phase IV (KMG-IV): sequencing the most valuable type-strain genomes for metagenomic binning, comparative biology and taxonomic classification.</title>
        <authorList>
            <person name="Goeker M."/>
        </authorList>
    </citation>
    <scope>NUCLEOTIDE SEQUENCE [LARGE SCALE GENOMIC DNA]</scope>
    <source>
        <strain evidence="9 10">DSM 26752</strain>
    </source>
</reference>
<proteinExistence type="inferred from homology"/>
<dbReference type="PANTHER" id="PTHR11142:SF0">
    <property type="entry name" value="TRNA PSEUDOURIDINE SYNTHASE-LIKE 1"/>
    <property type="match status" value="1"/>
</dbReference>
<dbReference type="InterPro" id="IPR001406">
    <property type="entry name" value="PsdUridine_synth_TruA"/>
</dbReference>
<dbReference type="EMBL" id="SMAE01000016">
    <property type="protein sequence ID" value="TCS86129.1"/>
    <property type="molecule type" value="Genomic_DNA"/>
</dbReference>
<evidence type="ECO:0000256" key="7">
    <source>
        <dbReference type="RuleBase" id="RU003792"/>
    </source>
</evidence>
<dbReference type="SUPFAM" id="SSF55120">
    <property type="entry name" value="Pseudouridine synthase"/>
    <property type="match status" value="1"/>
</dbReference>
<dbReference type="InterPro" id="IPR020095">
    <property type="entry name" value="PsdUridine_synth_TruA_C"/>
</dbReference>
<dbReference type="InterPro" id="IPR020097">
    <property type="entry name" value="PsdUridine_synth_TruA_a/b_dom"/>
</dbReference>
<feature type="domain" description="Pseudouridine synthase I TruA alpha/beta" evidence="8">
    <location>
        <begin position="8"/>
        <end position="104"/>
    </location>
</feature>
<feature type="binding site" evidence="4 6">
    <location>
        <position position="110"/>
    </location>
    <ligand>
        <name>substrate</name>
    </ligand>
</feature>
<dbReference type="GO" id="GO:0031119">
    <property type="term" value="P:tRNA pseudouridine synthesis"/>
    <property type="evidence" value="ECO:0007669"/>
    <property type="project" value="UniProtKB-UniRule"/>
</dbReference>
<organism evidence="9 10">
    <name type="scientific">Keratinibaculum paraultunense</name>
    <dbReference type="NCBI Taxonomy" id="1278232"/>
    <lineage>
        <taxon>Bacteria</taxon>
        <taxon>Bacillati</taxon>
        <taxon>Bacillota</taxon>
        <taxon>Tissierellia</taxon>
        <taxon>Tissierellales</taxon>
        <taxon>Tepidimicrobiaceae</taxon>
        <taxon>Keratinibaculum</taxon>
    </lineage>
</organism>
<dbReference type="OrthoDB" id="9811823at2"/>
<comment type="caution">
    <text evidence="4">Lacks conserved residue(s) required for the propagation of feature annotation.</text>
</comment>
<dbReference type="InterPro" id="IPR020103">
    <property type="entry name" value="PsdUridine_synth_cat_dom_sf"/>
</dbReference>
<comment type="similarity">
    <text evidence="1 4 7">Belongs to the tRNA pseudouridine synthase TruA family.</text>
</comment>
<dbReference type="Gene3D" id="3.30.70.580">
    <property type="entry name" value="Pseudouridine synthase I, catalytic domain, N-terminal subdomain"/>
    <property type="match status" value="1"/>
</dbReference>
<keyword evidence="3 4" id="KW-0413">Isomerase</keyword>
<comment type="catalytic activity">
    <reaction evidence="4 7">
        <text>uridine(38/39/40) in tRNA = pseudouridine(38/39/40) in tRNA</text>
        <dbReference type="Rhea" id="RHEA:22376"/>
        <dbReference type="Rhea" id="RHEA-COMP:10085"/>
        <dbReference type="Rhea" id="RHEA-COMP:10087"/>
        <dbReference type="ChEBI" id="CHEBI:65314"/>
        <dbReference type="ChEBI" id="CHEBI:65315"/>
        <dbReference type="EC" id="5.4.99.12"/>
    </reaction>
</comment>
<dbReference type="InterPro" id="IPR020094">
    <property type="entry name" value="TruA/RsuA/RluB/E/F_N"/>
</dbReference>